<name>A0A7W7R0F0_KITKI</name>
<dbReference type="RefSeq" id="WP_184935195.1">
    <property type="nucleotide sequence ID" value="NZ_JACHJV010000001.1"/>
</dbReference>
<accession>A0A7W7R0F0</accession>
<comment type="caution">
    <text evidence="1">The sequence shown here is derived from an EMBL/GenBank/DDBJ whole genome shotgun (WGS) entry which is preliminary data.</text>
</comment>
<evidence type="ECO:0000313" key="2">
    <source>
        <dbReference type="Proteomes" id="UP000540506"/>
    </source>
</evidence>
<sequence length="206" mass="23141">MFEARRSIRRLRRDPGWDYRRRATAADVGLGTRGYPFTLGSGTDRLYDLLRGQVAGRYVVLAHLLVAPAAPSRGGTLHDFSFVALDLPRALPATAVTPRRLAAKWRGERSWPIPPGLWQRRPLPGGGPGAHVERVCADYEFGELLITDRLKRLTVAADCGWRIDGARLIGWTDGRRPYEELITLAERLDELVAAFPAAVWQWRSWS</sequence>
<keyword evidence="2" id="KW-1185">Reference proteome</keyword>
<organism evidence="1 2">
    <name type="scientific">Kitasatospora kifunensis</name>
    <name type="common">Streptomyces kifunensis</name>
    <dbReference type="NCBI Taxonomy" id="58351"/>
    <lineage>
        <taxon>Bacteria</taxon>
        <taxon>Bacillati</taxon>
        <taxon>Actinomycetota</taxon>
        <taxon>Actinomycetes</taxon>
        <taxon>Kitasatosporales</taxon>
        <taxon>Streptomycetaceae</taxon>
        <taxon>Kitasatospora</taxon>
    </lineage>
</organism>
<dbReference type="Proteomes" id="UP000540506">
    <property type="component" value="Unassembled WGS sequence"/>
</dbReference>
<evidence type="ECO:0000313" key="1">
    <source>
        <dbReference type="EMBL" id="MBB4923137.1"/>
    </source>
</evidence>
<dbReference type="AlphaFoldDB" id="A0A7W7R0F0"/>
<dbReference type="EMBL" id="JACHJV010000001">
    <property type="protein sequence ID" value="MBB4923137.1"/>
    <property type="molecule type" value="Genomic_DNA"/>
</dbReference>
<gene>
    <name evidence="1" type="ORF">FHR34_002130</name>
</gene>
<proteinExistence type="predicted"/>
<protein>
    <submittedName>
        <fullName evidence="1">Uncharacterized protein</fullName>
    </submittedName>
</protein>
<reference evidence="1 2" key="1">
    <citation type="submission" date="2020-08" db="EMBL/GenBank/DDBJ databases">
        <title>Sequencing the genomes of 1000 actinobacteria strains.</title>
        <authorList>
            <person name="Klenk H.-P."/>
        </authorList>
    </citation>
    <scope>NUCLEOTIDE SEQUENCE [LARGE SCALE GENOMIC DNA]</scope>
    <source>
        <strain evidence="1 2">DSM 41654</strain>
    </source>
</reference>